<gene>
    <name evidence="3" type="ORF">J4032_15030</name>
</gene>
<comment type="subcellular location">
    <subcellularLocation>
        <location evidence="1">Cytoplasm</location>
    </subcellularLocation>
</comment>
<keyword evidence="2" id="KW-0963">Cytoplasm</keyword>
<reference evidence="3 4" key="1">
    <citation type="submission" date="2021-03" db="EMBL/GenBank/DDBJ databases">
        <title>Complete genome of Streptomyces formicae strain 1H-GS9 (DSM 100524).</title>
        <authorList>
            <person name="Atanasov K.E."/>
            <person name="Altabella T."/>
            <person name="Ferrer A."/>
        </authorList>
    </citation>
    <scope>NUCLEOTIDE SEQUENCE [LARGE SCALE GENOMIC DNA]</scope>
    <source>
        <strain evidence="3 4">1H-GS9</strain>
    </source>
</reference>
<name>A0ABY3WLX5_9ACTN</name>
<proteinExistence type="predicted"/>
<dbReference type="InterPro" id="IPR000406">
    <property type="entry name" value="Rho_GDI"/>
</dbReference>
<dbReference type="EMBL" id="CP071872">
    <property type="protein sequence ID" value="UNM12660.1"/>
    <property type="molecule type" value="Genomic_DNA"/>
</dbReference>
<dbReference type="InterPro" id="IPR014756">
    <property type="entry name" value="Ig_E-set"/>
</dbReference>
<dbReference type="PANTHER" id="PTHR10980">
    <property type="entry name" value="RHO GDP-DISSOCIATION INHIBITOR"/>
    <property type="match status" value="1"/>
</dbReference>
<dbReference type="Gene3D" id="2.70.50.30">
    <property type="entry name" value="Coagulation Factor XIII, subunit A, domain 1"/>
    <property type="match status" value="1"/>
</dbReference>
<sequence length="147" mass="16512">MNSSRDFELLAVTIQVDGHPDIPVPLAQDGPDDQARERWARPTTVSLREGAEFRVRLDFSVRARHDVDGLKFIDERTREGVTMGHRETHLGDYRPGGPYEVVLPPEHLPTGHLARCTYECTGTFVDGAGQELGRVTHALEITKDWPQ</sequence>
<dbReference type="PANTHER" id="PTHR10980:SF3">
    <property type="entry name" value="LD16419P"/>
    <property type="match status" value="1"/>
</dbReference>
<evidence type="ECO:0000313" key="3">
    <source>
        <dbReference type="EMBL" id="UNM12660.1"/>
    </source>
</evidence>
<keyword evidence="4" id="KW-1185">Reference proteome</keyword>
<evidence type="ECO:0000313" key="4">
    <source>
        <dbReference type="Proteomes" id="UP000828924"/>
    </source>
</evidence>
<dbReference type="SUPFAM" id="SSF81296">
    <property type="entry name" value="E set domains"/>
    <property type="match status" value="1"/>
</dbReference>
<evidence type="ECO:0000256" key="2">
    <source>
        <dbReference type="ARBA" id="ARBA00022490"/>
    </source>
</evidence>
<organism evidence="3 4">
    <name type="scientific">Streptomyces formicae</name>
    <dbReference type="NCBI Taxonomy" id="1616117"/>
    <lineage>
        <taxon>Bacteria</taxon>
        <taxon>Bacillati</taxon>
        <taxon>Actinomycetota</taxon>
        <taxon>Actinomycetes</taxon>
        <taxon>Kitasatosporales</taxon>
        <taxon>Streptomycetaceae</taxon>
        <taxon>Streptomyces</taxon>
    </lineage>
</organism>
<dbReference type="Proteomes" id="UP000828924">
    <property type="component" value="Chromosome"/>
</dbReference>
<dbReference type="RefSeq" id="WP_242331273.1">
    <property type="nucleotide sequence ID" value="NZ_CP071872.1"/>
</dbReference>
<accession>A0ABY3WLX5</accession>
<dbReference type="InterPro" id="IPR024792">
    <property type="entry name" value="RhoGDI_dom_sf"/>
</dbReference>
<protein>
    <submittedName>
        <fullName evidence="3">Uncharacterized protein</fullName>
    </submittedName>
</protein>
<dbReference type="Pfam" id="PF02115">
    <property type="entry name" value="Rho_GDI"/>
    <property type="match status" value="1"/>
</dbReference>
<evidence type="ECO:0000256" key="1">
    <source>
        <dbReference type="ARBA" id="ARBA00004496"/>
    </source>
</evidence>